<feature type="domain" description="Multidrug resistance protein MdtA-like C-terminal permuted SH3" evidence="4">
    <location>
        <begin position="197"/>
        <end position="253"/>
    </location>
</feature>
<dbReference type="Gene3D" id="2.40.420.20">
    <property type="match status" value="1"/>
</dbReference>
<evidence type="ECO:0000259" key="4">
    <source>
        <dbReference type="Pfam" id="PF25967"/>
    </source>
</evidence>
<feature type="region of interest" description="Disordered" evidence="3">
    <location>
        <begin position="272"/>
        <end position="295"/>
    </location>
</feature>
<accession>A0ABY4KP62</accession>
<dbReference type="InterPro" id="IPR006143">
    <property type="entry name" value="RND_pump_MFP"/>
</dbReference>
<reference evidence="5 6" key="1">
    <citation type="submission" date="2022-04" db="EMBL/GenBank/DDBJ databases">
        <title>Pseudomonas knackmussii B09-2.</title>
        <authorList>
            <person name="Deng Y."/>
        </authorList>
    </citation>
    <scope>NUCLEOTIDE SEQUENCE [LARGE SCALE GENOMIC DNA]</scope>
    <source>
        <strain evidence="5 6">B09-2</strain>
    </source>
</reference>
<protein>
    <submittedName>
        <fullName evidence="5">Efflux RND transporter periplasmic adaptor subunit</fullName>
    </submittedName>
</protein>
<dbReference type="Gene3D" id="2.40.30.170">
    <property type="match status" value="1"/>
</dbReference>
<dbReference type="InterPro" id="IPR058627">
    <property type="entry name" value="MdtA-like_C"/>
</dbReference>
<evidence type="ECO:0000313" key="5">
    <source>
        <dbReference type="EMBL" id="UPQ81175.1"/>
    </source>
</evidence>
<evidence type="ECO:0000313" key="6">
    <source>
        <dbReference type="Proteomes" id="UP000831189"/>
    </source>
</evidence>
<keyword evidence="2" id="KW-0175">Coiled coil</keyword>
<evidence type="ECO:0000256" key="2">
    <source>
        <dbReference type="SAM" id="Coils"/>
    </source>
</evidence>
<proteinExistence type="inferred from homology"/>
<dbReference type="Pfam" id="PF25967">
    <property type="entry name" value="RND-MFP_C"/>
    <property type="match status" value="1"/>
</dbReference>
<dbReference type="PANTHER" id="PTHR30469:SF15">
    <property type="entry name" value="HLYD FAMILY OF SECRETION PROTEINS"/>
    <property type="match status" value="1"/>
</dbReference>
<dbReference type="Gene3D" id="2.40.50.100">
    <property type="match status" value="1"/>
</dbReference>
<dbReference type="SUPFAM" id="SSF111369">
    <property type="entry name" value="HlyD-like secretion proteins"/>
    <property type="match status" value="1"/>
</dbReference>
<feature type="coiled-coil region" evidence="2">
    <location>
        <begin position="12"/>
        <end position="81"/>
    </location>
</feature>
<dbReference type="Proteomes" id="UP000831189">
    <property type="component" value="Chromosome"/>
</dbReference>
<gene>
    <name evidence="5" type="ORF">M0M42_12055</name>
</gene>
<dbReference type="NCBIfam" id="TIGR01730">
    <property type="entry name" value="RND_mfp"/>
    <property type="match status" value="1"/>
</dbReference>
<keyword evidence="6" id="KW-1185">Reference proteome</keyword>
<evidence type="ECO:0000256" key="3">
    <source>
        <dbReference type="SAM" id="MobiDB-lite"/>
    </source>
</evidence>
<dbReference type="PANTHER" id="PTHR30469">
    <property type="entry name" value="MULTIDRUG RESISTANCE PROTEIN MDTA"/>
    <property type="match status" value="1"/>
</dbReference>
<comment type="similarity">
    <text evidence="1">Belongs to the membrane fusion protein (MFP) (TC 8.A.1) family.</text>
</comment>
<evidence type="ECO:0000256" key="1">
    <source>
        <dbReference type="ARBA" id="ARBA00009477"/>
    </source>
</evidence>
<sequence length="295" mass="31463">MLAAFASDTLSAELAQSHAATAEAEAALAEAEANAQRARDLQTSGALSAQQINQYVTAENTAQARLEAARATERMQRLRLAQTQVLAPDDGVISARSATLGAVLAAGEELFRLIRGNRLEWRAEVAAADLDRLRPGQTAQLRLADGQALEGRLRMIAPLVDIQSRNALIYVDLPADSPARADMFAQGEFEVGTDQTMTLPQSAVQLRDGFSYVLRIGPDSKVRQTRVTTGRRMHDRVEIIAGVDADSPVVLTGGGFLVDGDLVRVVEDQPVSGHDPLAAGPAPSPIPTPLSEELK</sequence>
<dbReference type="EMBL" id="CP096208">
    <property type="protein sequence ID" value="UPQ81175.1"/>
    <property type="molecule type" value="Genomic_DNA"/>
</dbReference>
<organism evidence="5 6">
    <name type="scientific">Pseudomonas knackmussii</name>
    <dbReference type="NCBI Taxonomy" id="65741"/>
    <lineage>
        <taxon>Bacteria</taxon>
        <taxon>Pseudomonadati</taxon>
        <taxon>Pseudomonadota</taxon>
        <taxon>Gammaproteobacteria</taxon>
        <taxon>Pseudomonadales</taxon>
        <taxon>Pseudomonadaceae</taxon>
        <taxon>Pseudomonas</taxon>
    </lineage>
</organism>
<dbReference type="Gene3D" id="1.10.287.470">
    <property type="entry name" value="Helix hairpin bin"/>
    <property type="match status" value="1"/>
</dbReference>
<name>A0ABY4KP62_9PSED</name>